<dbReference type="GO" id="GO:0010265">
    <property type="term" value="P:SCF complex assembly"/>
    <property type="evidence" value="ECO:0007669"/>
    <property type="project" value="InterPro"/>
</dbReference>
<dbReference type="InterPro" id="IPR039852">
    <property type="entry name" value="CAND1/CAND2"/>
</dbReference>
<dbReference type="Gene3D" id="1.25.10.10">
    <property type="entry name" value="Leucine-rich Repeat Variant"/>
    <property type="match status" value="1"/>
</dbReference>
<dbReference type="PANTHER" id="PTHR12696">
    <property type="entry name" value="TIP120"/>
    <property type="match status" value="1"/>
</dbReference>
<accession>A0A915KC78</accession>
<dbReference type="WBParaSite" id="nRc.2.0.1.t35514-RA">
    <property type="protein sequence ID" value="nRc.2.0.1.t35514-RA"/>
    <property type="gene ID" value="nRc.2.0.1.g35514"/>
</dbReference>
<organism evidence="3 4">
    <name type="scientific">Romanomermis culicivorax</name>
    <name type="common">Nematode worm</name>
    <dbReference type="NCBI Taxonomy" id="13658"/>
    <lineage>
        <taxon>Eukaryota</taxon>
        <taxon>Metazoa</taxon>
        <taxon>Ecdysozoa</taxon>
        <taxon>Nematoda</taxon>
        <taxon>Enoplea</taxon>
        <taxon>Dorylaimia</taxon>
        <taxon>Mermithida</taxon>
        <taxon>Mermithoidea</taxon>
        <taxon>Mermithidae</taxon>
        <taxon>Romanomermis</taxon>
    </lineage>
</organism>
<evidence type="ECO:0000313" key="4">
    <source>
        <dbReference type="WBParaSite" id="nRc.2.0.1.t35514-RA"/>
    </source>
</evidence>
<keyword evidence="1" id="KW-0677">Repeat</keyword>
<protein>
    <submittedName>
        <fullName evidence="4">Cullin-associated and neddylation-dissociated 1</fullName>
    </submittedName>
</protein>
<evidence type="ECO:0000256" key="1">
    <source>
        <dbReference type="ARBA" id="ARBA00022737"/>
    </source>
</evidence>
<reference evidence="4" key="1">
    <citation type="submission" date="2022-11" db="UniProtKB">
        <authorList>
            <consortium name="WormBaseParasite"/>
        </authorList>
    </citation>
    <scope>IDENTIFICATION</scope>
</reference>
<dbReference type="InterPro" id="IPR011989">
    <property type="entry name" value="ARM-like"/>
</dbReference>
<keyword evidence="3" id="KW-1185">Reference proteome</keyword>
<dbReference type="InterPro" id="IPR016024">
    <property type="entry name" value="ARM-type_fold"/>
</dbReference>
<sequence>MHVVMIILQKEIPVCLSVLLDRLKNEVTRLTAVRAMTTICQSSLKISLQPIFAQMVSELSEFLRKNQRSLRLSTIQLLDCSTNRYENLLSQDLIQRIIIELPALINETDLQIAQMAVELLSDLLRVNPSYVANSLQPCMTSVIRLIQSPLLQGSSLNTICKFLTALITANLEWPKFAHLKDILTKTAYDIAQSSTGVALSVIASSSSHHLPTTTAVHGSINHRQAYQNSAKCLAALVATCPEEAEETLNDLINNLRENSKCNDFVQLFSLLALGEIGRECPRVIENRQIELSIMRGFQAHNEETKSAASQALGSLAVGNLGKYLPFVLSEIQSQPKRQYLLLHSLKEIISSESASAEVDSILSIFKPHIDQIWN</sequence>
<dbReference type="SUPFAM" id="SSF48371">
    <property type="entry name" value="ARM repeat"/>
    <property type="match status" value="1"/>
</dbReference>
<evidence type="ECO:0000256" key="2">
    <source>
        <dbReference type="ARBA" id="ARBA00022786"/>
    </source>
</evidence>
<dbReference type="AlphaFoldDB" id="A0A915KC78"/>
<dbReference type="Proteomes" id="UP000887565">
    <property type="component" value="Unplaced"/>
</dbReference>
<name>A0A915KC78_ROMCU</name>
<proteinExistence type="predicted"/>
<keyword evidence="2" id="KW-0833">Ubl conjugation pathway</keyword>
<evidence type="ECO:0000313" key="3">
    <source>
        <dbReference type="Proteomes" id="UP000887565"/>
    </source>
</evidence>